<dbReference type="Pfam" id="PF00614">
    <property type="entry name" value="PLDc"/>
    <property type="match status" value="1"/>
</dbReference>
<dbReference type="PROSITE" id="PS50035">
    <property type="entry name" value="PLD"/>
    <property type="match status" value="2"/>
</dbReference>
<dbReference type="InterPro" id="IPR045867">
    <property type="entry name" value="DNA-dir_RpoC_beta_prime"/>
</dbReference>
<dbReference type="NCBIfam" id="NF006336">
    <property type="entry name" value="PRK08566.1"/>
    <property type="match status" value="1"/>
</dbReference>
<dbReference type="InterPro" id="IPR000684">
    <property type="entry name" value="RNA_pol_II_repeat_euk"/>
</dbReference>
<feature type="compositionally biased region" description="Polar residues" evidence="16">
    <location>
        <begin position="1708"/>
        <end position="1726"/>
    </location>
</feature>
<dbReference type="CDD" id="cd02584">
    <property type="entry name" value="RNAP_II_Rpb1_C"/>
    <property type="match status" value="1"/>
</dbReference>
<dbReference type="InterPro" id="IPR038593">
    <property type="entry name" value="RNA_pol_Rpb1_7_sf"/>
</dbReference>
<evidence type="ECO:0000256" key="7">
    <source>
        <dbReference type="ARBA" id="ARBA00022723"/>
    </source>
</evidence>
<evidence type="ECO:0000256" key="13">
    <source>
        <dbReference type="ARBA" id="ARBA00023242"/>
    </source>
</evidence>
<keyword evidence="11" id="KW-0238">DNA-binding</keyword>
<dbReference type="Pfam" id="PF05000">
    <property type="entry name" value="RNA_pol_Rpb1_4"/>
    <property type="match status" value="1"/>
</dbReference>
<dbReference type="InterPro" id="IPR007080">
    <property type="entry name" value="RNA_pol_Rpb1_1"/>
</dbReference>
<evidence type="ECO:0000256" key="15">
    <source>
        <dbReference type="RuleBase" id="RU004279"/>
    </source>
</evidence>
<accession>A0ABQ8CF25</accession>
<comment type="similarity">
    <text evidence="2 15">Belongs to the RNA polymerase beta' chain family.</text>
</comment>
<feature type="domain" description="C2" evidence="17">
    <location>
        <begin position="1805"/>
        <end position="1962"/>
    </location>
</feature>
<dbReference type="SMART" id="SM00239">
    <property type="entry name" value="C2"/>
    <property type="match status" value="1"/>
</dbReference>
<keyword evidence="7" id="KW-0479">Metal-binding</keyword>
<evidence type="ECO:0000313" key="19">
    <source>
        <dbReference type="EMBL" id="KAH0915679.1"/>
    </source>
</evidence>
<dbReference type="Proteomes" id="UP000824890">
    <property type="component" value="Unassembled WGS sequence"/>
</dbReference>
<evidence type="ECO:0000313" key="20">
    <source>
        <dbReference type="Proteomes" id="UP000824890"/>
    </source>
</evidence>
<keyword evidence="12 15" id="KW-0804">Transcription</keyword>
<dbReference type="Pfam" id="PF04983">
    <property type="entry name" value="RNA_pol_Rpb1_3"/>
    <property type="match status" value="1"/>
</dbReference>
<keyword evidence="8" id="KW-0677">Repeat</keyword>
<dbReference type="Pfam" id="PF04997">
    <property type="entry name" value="RNA_pol_Rpb1_1"/>
    <property type="match status" value="1"/>
</dbReference>
<evidence type="ECO:0000256" key="3">
    <source>
        <dbReference type="ARBA" id="ARBA00022478"/>
    </source>
</evidence>
<comment type="subcellular location">
    <subcellularLocation>
        <location evidence="1">Nucleus</location>
    </subcellularLocation>
</comment>
<dbReference type="Gene3D" id="1.10.274.100">
    <property type="entry name" value="RNA polymerase Rpb1, domain 3"/>
    <property type="match status" value="1"/>
</dbReference>
<dbReference type="Gene3D" id="4.10.860.120">
    <property type="entry name" value="RNA polymerase II, clamp domain"/>
    <property type="match status" value="2"/>
</dbReference>
<gene>
    <name evidence="19" type="ORF">HID58_030125</name>
</gene>
<keyword evidence="5 15" id="KW-0808">Transferase</keyword>
<proteinExistence type="inferred from homology"/>
<keyword evidence="6 15" id="KW-0548">Nucleotidyltransferase</keyword>
<name>A0ABQ8CF25_BRANA</name>
<comment type="caution">
    <text evidence="19">The sequence shown here is derived from an EMBL/GenBank/DDBJ whole genome shotgun (WGS) entry which is preliminary data.</text>
</comment>
<feature type="domain" description="PLD phosphodiesterase" evidence="18">
    <location>
        <begin position="2522"/>
        <end position="2549"/>
    </location>
</feature>
<feature type="compositionally biased region" description="Acidic residues" evidence="16">
    <location>
        <begin position="152"/>
        <end position="162"/>
    </location>
</feature>
<evidence type="ECO:0000256" key="2">
    <source>
        <dbReference type="ARBA" id="ARBA00006460"/>
    </source>
</evidence>
<dbReference type="CDD" id="cd04015">
    <property type="entry name" value="C2_plant_PLD"/>
    <property type="match status" value="1"/>
</dbReference>
<evidence type="ECO:0000256" key="5">
    <source>
        <dbReference type="ARBA" id="ARBA00022679"/>
    </source>
</evidence>
<dbReference type="InterPro" id="IPR038120">
    <property type="entry name" value="Rpb1_funnel_sf"/>
</dbReference>
<comment type="function">
    <text evidence="15">DNA-dependent RNA polymerase catalyzes the transcription of DNA into RNA using the four ribonucleoside triphosphates as substrates.</text>
</comment>
<dbReference type="InterPro" id="IPR000008">
    <property type="entry name" value="C2_dom"/>
</dbReference>
<evidence type="ECO:0000259" key="18">
    <source>
        <dbReference type="PROSITE" id="PS50035"/>
    </source>
</evidence>
<dbReference type="Gene3D" id="1.10.150.390">
    <property type="match status" value="1"/>
</dbReference>
<dbReference type="InterPro" id="IPR042102">
    <property type="entry name" value="RNA_pol_Rpb1_3_sf"/>
</dbReference>
<evidence type="ECO:0000256" key="16">
    <source>
        <dbReference type="SAM" id="MobiDB-lite"/>
    </source>
</evidence>
<reference evidence="19 20" key="1">
    <citation type="submission" date="2021-05" db="EMBL/GenBank/DDBJ databases">
        <title>Genome Assembly of Synthetic Allotetraploid Brassica napus Reveals Homoeologous Exchanges between Subgenomes.</title>
        <authorList>
            <person name="Davis J.T."/>
        </authorList>
    </citation>
    <scope>NUCLEOTIDE SEQUENCE [LARGE SCALE GENOMIC DNA]</scope>
    <source>
        <strain evidence="20">cv. Da-Ae</strain>
        <tissue evidence="19">Seedling</tissue>
    </source>
</reference>
<dbReference type="InterPro" id="IPR007073">
    <property type="entry name" value="RNA_pol_Rpb1_7"/>
</dbReference>
<dbReference type="Gene3D" id="6.10.250.2940">
    <property type="match status" value="1"/>
</dbReference>
<dbReference type="Gene3D" id="2.60.40.150">
    <property type="entry name" value="C2 domain"/>
    <property type="match status" value="1"/>
</dbReference>
<evidence type="ECO:0000256" key="9">
    <source>
        <dbReference type="ARBA" id="ARBA00022833"/>
    </source>
</evidence>
<dbReference type="SMART" id="SM00155">
    <property type="entry name" value="PLDc"/>
    <property type="match status" value="2"/>
</dbReference>
<dbReference type="Gene3D" id="3.30.1360.140">
    <property type="match status" value="1"/>
</dbReference>
<evidence type="ECO:0000256" key="6">
    <source>
        <dbReference type="ARBA" id="ARBA00022695"/>
    </source>
</evidence>
<dbReference type="EMBL" id="JAGKQM010000008">
    <property type="protein sequence ID" value="KAH0915679.1"/>
    <property type="molecule type" value="Genomic_DNA"/>
</dbReference>
<dbReference type="Gene3D" id="1.10.132.30">
    <property type="match status" value="1"/>
</dbReference>
<dbReference type="Pfam" id="PF00168">
    <property type="entry name" value="C2"/>
    <property type="match status" value="1"/>
</dbReference>
<dbReference type="PANTHER" id="PTHR19376">
    <property type="entry name" value="DNA-DIRECTED RNA POLYMERASE"/>
    <property type="match status" value="1"/>
</dbReference>
<keyword evidence="10" id="KW-0460">Magnesium</keyword>
<keyword evidence="20" id="KW-1185">Reference proteome</keyword>
<dbReference type="InterPro" id="IPR007081">
    <property type="entry name" value="RNA_pol_Rpb1_5"/>
</dbReference>
<dbReference type="Pfam" id="PF04998">
    <property type="entry name" value="RNA_pol_Rpb1_5"/>
    <property type="match status" value="1"/>
</dbReference>
<keyword evidence="13" id="KW-0539">Nucleus</keyword>
<dbReference type="InterPro" id="IPR000722">
    <property type="entry name" value="RNA_pol_asu"/>
</dbReference>
<dbReference type="PROSITE" id="PS00115">
    <property type="entry name" value="RNA_POL_II_REPEAT"/>
    <property type="match status" value="14"/>
</dbReference>
<feature type="region of interest" description="Disordered" evidence="16">
    <location>
        <begin position="1861"/>
        <end position="1887"/>
    </location>
</feature>
<dbReference type="InterPro" id="IPR007083">
    <property type="entry name" value="RNA_pol_Rpb1_4"/>
</dbReference>
<dbReference type="Gene3D" id="6.20.50.80">
    <property type="match status" value="1"/>
</dbReference>
<evidence type="ECO:0000256" key="8">
    <source>
        <dbReference type="ARBA" id="ARBA00022737"/>
    </source>
</evidence>
<dbReference type="Pfam" id="PF12357">
    <property type="entry name" value="PLD_C"/>
    <property type="match status" value="1"/>
</dbReference>
<feature type="compositionally biased region" description="Acidic residues" evidence="16">
    <location>
        <begin position="1862"/>
        <end position="1875"/>
    </location>
</feature>
<dbReference type="SMART" id="SM00663">
    <property type="entry name" value="RPOLA_N"/>
    <property type="match status" value="1"/>
</dbReference>
<dbReference type="InterPro" id="IPR044893">
    <property type="entry name" value="RNA_pol_Rpb1_clamp_domain"/>
</dbReference>
<evidence type="ECO:0000256" key="12">
    <source>
        <dbReference type="ARBA" id="ARBA00023163"/>
    </source>
</evidence>
<dbReference type="InterPro" id="IPR006592">
    <property type="entry name" value="RNA_pol_N"/>
</dbReference>
<dbReference type="Gene3D" id="2.40.40.20">
    <property type="match status" value="1"/>
</dbReference>
<dbReference type="Pfam" id="PF04992">
    <property type="entry name" value="RNA_pol_Rpb1_6"/>
    <property type="match status" value="1"/>
</dbReference>
<dbReference type="InterPro" id="IPR024632">
    <property type="entry name" value="PLipase_D_C"/>
</dbReference>
<dbReference type="Pfam" id="PF04990">
    <property type="entry name" value="RNA_pol_Rpb1_7"/>
    <property type="match status" value="1"/>
</dbReference>
<dbReference type="InterPro" id="IPR007066">
    <property type="entry name" value="RNA_pol_Rpb1_3"/>
</dbReference>
<evidence type="ECO:0000256" key="1">
    <source>
        <dbReference type="ARBA" id="ARBA00004123"/>
    </source>
</evidence>
<feature type="region of interest" description="Disordered" evidence="16">
    <location>
        <begin position="152"/>
        <end position="174"/>
    </location>
</feature>
<evidence type="ECO:0000256" key="14">
    <source>
        <dbReference type="ARBA" id="ARBA00048552"/>
    </source>
</evidence>
<dbReference type="EC" id="2.7.7.6" evidence="15"/>
<keyword evidence="9" id="KW-0862">Zinc</keyword>
<dbReference type="Pfam" id="PF00623">
    <property type="entry name" value="RNA_pol_Rpb1_2"/>
    <property type="match status" value="1"/>
</dbReference>
<evidence type="ECO:0000256" key="4">
    <source>
        <dbReference type="ARBA" id="ARBA00022553"/>
    </source>
</evidence>
<feature type="domain" description="PLD phosphodiesterase" evidence="18">
    <location>
        <begin position="2177"/>
        <end position="2212"/>
    </location>
</feature>
<dbReference type="InterPro" id="IPR001736">
    <property type="entry name" value="PLipase_D/transphosphatidylase"/>
</dbReference>
<dbReference type="PANTHER" id="PTHR19376:SF37">
    <property type="entry name" value="DNA-DIRECTED RNA POLYMERASE II SUBUNIT RPB1"/>
    <property type="match status" value="1"/>
</dbReference>
<evidence type="ECO:0000259" key="17">
    <source>
        <dbReference type="PROSITE" id="PS50004"/>
    </source>
</evidence>
<dbReference type="Gene3D" id="3.30.870.10">
    <property type="entry name" value="Endonuclease Chain A"/>
    <property type="match status" value="2"/>
</dbReference>
<evidence type="ECO:0000256" key="11">
    <source>
        <dbReference type="ARBA" id="ARBA00023125"/>
    </source>
</evidence>
<feature type="compositionally biased region" description="Low complexity" evidence="16">
    <location>
        <begin position="1728"/>
        <end position="1778"/>
    </location>
</feature>
<protein>
    <recommendedName>
        <fullName evidence="15">DNA-directed RNA polymerase subunit</fullName>
        <ecNumber evidence="15">2.7.7.6</ecNumber>
    </recommendedName>
</protein>
<organism evidence="19 20">
    <name type="scientific">Brassica napus</name>
    <name type="common">Rape</name>
    <dbReference type="NCBI Taxonomy" id="3708"/>
    <lineage>
        <taxon>Eukaryota</taxon>
        <taxon>Viridiplantae</taxon>
        <taxon>Streptophyta</taxon>
        <taxon>Embryophyta</taxon>
        <taxon>Tracheophyta</taxon>
        <taxon>Spermatophyta</taxon>
        <taxon>Magnoliopsida</taxon>
        <taxon>eudicotyledons</taxon>
        <taxon>Gunneridae</taxon>
        <taxon>Pentapetalae</taxon>
        <taxon>rosids</taxon>
        <taxon>malvids</taxon>
        <taxon>Brassicales</taxon>
        <taxon>Brassicaceae</taxon>
        <taxon>Brassiceae</taxon>
        <taxon>Brassica</taxon>
    </lineage>
</organism>
<feature type="region of interest" description="Disordered" evidence="16">
    <location>
        <begin position="1519"/>
        <end position="1778"/>
    </location>
</feature>
<dbReference type="CDD" id="cd02733">
    <property type="entry name" value="RNAP_II_RPB1_N"/>
    <property type="match status" value="1"/>
</dbReference>
<comment type="catalytic activity">
    <reaction evidence="14 15">
        <text>RNA(n) + a ribonucleoside 5'-triphosphate = RNA(n+1) + diphosphate</text>
        <dbReference type="Rhea" id="RHEA:21248"/>
        <dbReference type="Rhea" id="RHEA-COMP:14527"/>
        <dbReference type="Rhea" id="RHEA-COMP:17342"/>
        <dbReference type="ChEBI" id="CHEBI:33019"/>
        <dbReference type="ChEBI" id="CHEBI:61557"/>
        <dbReference type="ChEBI" id="CHEBI:140395"/>
        <dbReference type="EC" id="2.7.7.6"/>
    </reaction>
</comment>
<feature type="compositionally biased region" description="Low complexity" evidence="16">
    <location>
        <begin position="1519"/>
        <end position="1707"/>
    </location>
</feature>
<evidence type="ECO:0000256" key="10">
    <source>
        <dbReference type="ARBA" id="ARBA00022842"/>
    </source>
</evidence>
<dbReference type="Gene3D" id="3.30.1490.180">
    <property type="entry name" value="RNA polymerase ii"/>
    <property type="match status" value="1"/>
</dbReference>
<keyword evidence="4" id="KW-0597">Phosphoprotein</keyword>
<dbReference type="Pfam" id="PF05001">
    <property type="entry name" value="RNA_pol_Rpb1_R"/>
    <property type="match status" value="14"/>
</dbReference>
<dbReference type="InterPro" id="IPR007075">
    <property type="entry name" value="RNA_pol_Rpb1_6"/>
</dbReference>
<sequence>MDTRFPFSPAEVSKVRVVQFGILSPDEIRQMSVIHVEHSETTEKGKPKVGGLSDTRLGTIDRKVKCETCMANMAECPGHFGHLELAKPMYHVGFMKTVLSIMRCVCFNCSKILADEDEHKFKQAMKIKNPKNRLKKILDACKNKTKCEGGDDIDDVQTQDTDEPVKKSRGGCGATQPKITIEGMKMIAEFKVTKKKNDEIDQLPEPAERKQTLGADRVLSVLKRISDEDCQLLGFNPKYARPDWMILEVLPIPPPPDDLTHQLAMIIRHNENLKRQEKNGAPAHIISEFTQLLQFHIATYFDNELPGQPRATQKSGRPIKSICSRLKAKEGRIRGNLMGKRVDFSARTVITPDPTINIDELGVPWSIALNLTYPETVTPYNIERLKELVDYGPHPPPGKTGAKYIIRDDGQRLDLRYLKKSSDHHLELGYKVERHLIDGDFVLFNRQPSLHKMSIMGHRIRIMPYSTFRLNLSVTSPYNADFDGDEMNMHVPQSFETRAEVLELMMVPKCIVSPQANRPVMGIVQDTLLGCRKITKRDTFIEKDVFMNTLMWWQDFDGKVPAPTILKPRPLWTGKQVFNLIIPKQINLFRYSAWHSDAETGYITPGDTQVRIERGELLAGTLCKKTLGTGNGSLVHVGPDAARKFLGHTQWLVNYWLLQNGFTIGIGDTIADSQTMEKINETISCAKTAVKDLIRQFQEKKLDPEPGRTMTETFENRVNQVLNKARDDAGSSAQKSLAETNNLKAMVTAGSKGSFINISQMTACVGQQNVEGKRIPFGFDGRTLPHFTKDDYGPESRGFVENSYLRGLTPQEFFFHAMGGREGLIDTAVKTSETGYIQRRLVKAMEDIMVKYDGTVRNSLGDVIQFLYGEDGMDAVWIESQKLDSLKMKKAEFDRTFKYEIDDENWNPTYLSDEHLEDLKGIRELRDVFDAEYQKLEADRFQLGTEIATNGDSTWPLPVNIKRHIWNAQKTFKIDLRKISDMHPVEIVDAVDKLQERLLVVPGEDGLSVEAQKNATLFFNILLRSTLASKRVLEEYKLSREAFEWVIGEIESRFLQSLVAPGEMIGCVAAQSIGEPATQMTLNTFHYAGVSAKNVTLGVPRLREIINVAKRIKTPSLSVYLTPEASKSKEGAKTVQCALEYTTLRSVTQATEVWYDPDPMSTIIEEDFEFVRSYYEMPDEDVSPDKISPWLLRIELNREMMVDKKLSMADIAEKINLEFDDDLTCIFNDDNAEKLILRIRIMNDEGAKGEAQDESAEDDVFLKKIESNMLTEMALRGIPDINKVFIKQVRKSKFDEDEGFKTSEEWMLDTEGVNLLAVMCHEDVDPKRTTSNHLIEIIEVLGIEAVRRALLDELRVVISFDGSYVNYRHLAILCDTMTYRGHLMAITRHGINRNDTGPLMRCSFEETVDILLDAAAYAETDCLRGVTENIMLGQLAPIGTGDCELYLNDEMLKNAIELQLPSYMDGLEFGMTPARSPMSGTPYHESMMSPNYLLSPNMRLSPMSDAQFSPYVGGMAFSPSSSPGYSPSSPGYSPTSPGYSPTSPGYSPTSPGYSPTSPTYSPSSPGYSPTSPAYSPTSPSYSPTSPSYSPTSPSYSPTSPSYSPTSPSYSPTSPSYSPTSPAYSPTSPAYSPTSPAYSPTSPSYSPTSPSYSPTSPSYSPTSPSYSPTSPSYSPTSPAYSPTSPGYSPTSPSYSPTSPSYGPTSPSYNPQSAKYSPSLAYSPSNARLSPASPYSPTSPNYSPTSPSYSPTSPSYSPSSPTYSPSSPYSSGASPDYSPSAGYSPTLPGYSPSSTGQYTPHEALFVRVSFLTMAENVSEDVILLHGDLDLKIVQARRLPNRDTFSERMRRCFKPCNSCIKPTTDDYDGEASSDDDDENIRGLPRNTSDPYVTVSVPHATLARTHVLKNASDPVWNRHFKVSVAHPLSYLKFKVKDYDVSGAQTIGTVRIPVQQIASGERIWGWFPVLGGSGKPPKKETALRIDLKFTSFDKIQTNKTLGGVMGTYFPLRKGSQVRLYQDAHVMDGMLPEIRLDNGDVYQHGKCWEDICHAICEAHHMIYIVGWSVFHKVKLVREPTRELPRGGDLTLGELLKYKSEEGVRVLLLVWDDKSSRDKFGISTPGVMGTHDEETRKFFKHSSVKCILSPRYASNKLGLFKQQAINVVLTCHWHGWYLNQVVGTLFTHHQKCVLVDTQAVGSNRKVTAFIGGIDLCDGRYDTPEHRILHDLDTVFKDDFHNPTFPVSSGAIAPRQPWHDMHCRLDGPAAYDVLINFEQRWRKATRWKEFNLKGKTLWLDDSLLRIGRISWILNPKFKYRIDGVLDVPEDDPVVYVSNEDDPENWHVQVFRSIDSGSVKGFPKCENEAEALHLQYDKRLVVDKSIQTAYIQIIRSAQHFIFIENQYFLGSSYAWPDYNDAGADNLIPMELALKITSKIRAKERFAVYVVIPMWPEGDPKSGPMQEILYWQSQTMQMMYDVIARELKSHQSNAHPLDYLNFYCLGKQEQLPDDMPATNVSGVTDSYKFQRFMIYVHAKGMIVDDEYVLMGSANINQRSMAGTKDTEIAMGAYQPHHTWANKGKHPRGQVYGYRMSLWAEHLGKTGDEFVEPGDLKCVKNVNEIAERNWRKFIDSEFSELQGHLIKYPLHVDIDGNVTSLPGYDSFPDVGGKIIGDHSKAIPDTLTTG</sequence>
<dbReference type="SUPFAM" id="SSF64484">
    <property type="entry name" value="beta and beta-prime subunits of DNA dependent RNA-polymerase"/>
    <property type="match status" value="1"/>
</dbReference>
<keyword evidence="3 15" id="KW-0240">DNA-directed RNA polymerase</keyword>
<dbReference type="InterPro" id="IPR035892">
    <property type="entry name" value="C2_domain_sf"/>
</dbReference>
<dbReference type="PROSITE" id="PS50004">
    <property type="entry name" value="C2"/>
    <property type="match status" value="1"/>
</dbReference>
<dbReference type="SUPFAM" id="SSF49562">
    <property type="entry name" value="C2 domain (Calcium/lipid-binding domain, CaLB)"/>
    <property type="match status" value="1"/>
</dbReference>
<dbReference type="SUPFAM" id="SSF56024">
    <property type="entry name" value="Phospholipase D/nuclease"/>
    <property type="match status" value="2"/>
</dbReference>